<protein>
    <submittedName>
        <fullName evidence="1">Uncharacterized protein</fullName>
    </submittedName>
</protein>
<dbReference type="AlphaFoldDB" id="A0A7Y9DQR8"/>
<keyword evidence="2" id="KW-1185">Reference proteome</keyword>
<name>A0A7Y9DQR8_9ACTN</name>
<evidence type="ECO:0000313" key="1">
    <source>
        <dbReference type="EMBL" id="NYD25023.1"/>
    </source>
</evidence>
<proteinExistence type="predicted"/>
<dbReference type="EMBL" id="JACCBB010000001">
    <property type="protein sequence ID" value="NYD25023.1"/>
    <property type="molecule type" value="Genomic_DNA"/>
</dbReference>
<sequence>MTLQTEREDIVRRLDDVGHAAAPANLTPGDLAGSDATLPLLVATWLRLSDDNDLIVHARALTGAPVCNRASDDA</sequence>
<dbReference type="RefSeq" id="WP_179755833.1">
    <property type="nucleotide sequence ID" value="NZ_BAAAGN010000008.1"/>
</dbReference>
<dbReference type="Proteomes" id="UP000521922">
    <property type="component" value="Unassembled WGS sequence"/>
</dbReference>
<reference evidence="1 2" key="1">
    <citation type="submission" date="2020-07" db="EMBL/GenBank/DDBJ databases">
        <title>Sequencing the genomes of 1000 actinobacteria strains.</title>
        <authorList>
            <person name="Klenk H.-P."/>
        </authorList>
    </citation>
    <scope>NUCLEOTIDE SEQUENCE [LARGE SCALE GENOMIC DNA]</scope>
    <source>
        <strain evidence="1 2">DSM 7487</strain>
    </source>
</reference>
<comment type="caution">
    <text evidence="1">The sequence shown here is derived from an EMBL/GenBank/DDBJ whole genome shotgun (WGS) entry which is preliminary data.</text>
</comment>
<gene>
    <name evidence="1" type="ORF">BJ968_004563</name>
</gene>
<evidence type="ECO:0000313" key="2">
    <source>
        <dbReference type="Proteomes" id="UP000521922"/>
    </source>
</evidence>
<organism evidence="1 2">
    <name type="scientific">Kineococcus aurantiacus</name>
    <dbReference type="NCBI Taxonomy" id="37633"/>
    <lineage>
        <taxon>Bacteria</taxon>
        <taxon>Bacillati</taxon>
        <taxon>Actinomycetota</taxon>
        <taxon>Actinomycetes</taxon>
        <taxon>Kineosporiales</taxon>
        <taxon>Kineosporiaceae</taxon>
        <taxon>Kineococcus</taxon>
    </lineage>
</organism>
<accession>A0A7Y9DQR8</accession>